<dbReference type="SMART" id="SM00387">
    <property type="entry name" value="HATPase_c"/>
    <property type="match status" value="1"/>
</dbReference>
<evidence type="ECO:0000256" key="7">
    <source>
        <dbReference type="ARBA" id="ARBA00022741"/>
    </source>
</evidence>
<dbReference type="Gene3D" id="1.10.287.130">
    <property type="match status" value="1"/>
</dbReference>
<dbReference type="InterPro" id="IPR036890">
    <property type="entry name" value="HATPase_C_sf"/>
</dbReference>
<dbReference type="InterPro" id="IPR000014">
    <property type="entry name" value="PAS"/>
</dbReference>
<accession>A0A258DAK0</accession>
<dbReference type="Gene3D" id="3.30.450.20">
    <property type="entry name" value="PAS domain"/>
    <property type="match status" value="1"/>
</dbReference>
<keyword evidence="4 13" id="KW-0597">Phosphoprotein</keyword>
<dbReference type="PANTHER" id="PTHR45339">
    <property type="entry name" value="HYBRID SIGNAL TRANSDUCTION HISTIDINE KINASE J"/>
    <property type="match status" value="1"/>
</dbReference>
<dbReference type="CDD" id="cd16922">
    <property type="entry name" value="HATPase_EvgS-ArcB-TorS-like"/>
    <property type="match status" value="1"/>
</dbReference>
<dbReference type="AlphaFoldDB" id="A0A258DAK0"/>
<name>A0A258DAK0_CAUVI</name>
<dbReference type="GO" id="GO:0005524">
    <property type="term" value="F:ATP binding"/>
    <property type="evidence" value="ECO:0007669"/>
    <property type="project" value="UniProtKB-KW"/>
</dbReference>
<keyword evidence="7" id="KW-0547">Nucleotide-binding</keyword>
<dbReference type="InterPro" id="IPR003661">
    <property type="entry name" value="HisK_dim/P_dom"/>
</dbReference>
<keyword evidence="5" id="KW-0808">Transferase</keyword>
<comment type="subcellular location">
    <subcellularLocation>
        <location evidence="2">Membrane</location>
    </subcellularLocation>
</comment>
<evidence type="ECO:0000256" key="10">
    <source>
        <dbReference type="ARBA" id="ARBA00022989"/>
    </source>
</evidence>
<dbReference type="Pfam" id="PF02518">
    <property type="entry name" value="HATPase_c"/>
    <property type="match status" value="1"/>
</dbReference>
<dbReference type="InterPro" id="IPR001789">
    <property type="entry name" value="Sig_transdc_resp-reg_receiver"/>
</dbReference>
<dbReference type="InterPro" id="IPR003594">
    <property type="entry name" value="HATPase_dom"/>
</dbReference>
<dbReference type="InterPro" id="IPR004358">
    <property type="entry name" value="Sig_transdc_His_kin-like_C"/>
</dbReference>
<organism evidence="17 18">
    <name type="scientific">Caulobacter vibrioides</name>
    <name type="common">Caulobacter crescentus</name>
    <dbReference type="NCBI Taxonomy" id="155892"/>
    <lineage>
        <taxon>Bacteria</taxon>
        <taxon>Pseudomonadati</taxon>
        <taxon>Pseudomonadota</taxon>
        <taxon>Alphaproteobacteria</taxon>
        <taxon>Caulobacterales</taxon>
        <taxon>Caulobacteraceae</taxon>
        <taxon>Caulobacter</taxon>
    </lineage>
</organism>
<evidence type="ECO:0000256" key="3">
    <source>
        <dbReference type="ARBA" id="ARBA00012438"/>
    </source>
</evidence>
<dbReference type="GO" id="GO:0000155">
    <property type="term" value="F:phosphorelay sensor kinase activity"/>
    <property type="evidence" value="ECO:0007669"/>
    <property type="project" value="InterPro"/>
</dbReference>
<dbReference type="CDD" id="cd00082">
    <property type="entry name" value="HisKA"/>
    <property type="match status" value="1"/>
</dbReference>
<comment type="caution">
    <text evidence="17">The sequence shown here is derived from an EMBL/GenBank/DDBJ whole genome shotgun (WGS) entry which is preliminary data.</text>
</comment>
<dbReference type="SUPFAM" id="SSF55785">
    <property type="entry name" value="PYP-like sensor domain (PAS domain)"/>
    <property type="match status" value="1"/>
</dbReference>
<dbReference type="Pfam" id="PF00072">
    <property type="entry name" value="Response_reg"/>
    <property type="match status" value="1"/>
</dbReference>
<evidence type="ECO:0000259" key="14">
    <source>
        <dbReference type="PROSITE" id="PS50109"/>
    </source>
</evidence>
<evidence type="ECO:0000313" key="17">
    <source>
        <dbReference type="EMBL" id="OYX04737.1"/>
    </source>
</evidence>
<dbReference type="EC" id="2.7.13.3" evidence="3"/>
<dbReference type="EMBL" id="NCDQ01000063">
    <property type="protein sequence ID" value="OYX04737.1"/>
    <property type="molecule type" value="Genomic_DNA"/>
</dbReference>
<dbReference type="PROSITE" id="PS50109">
    <property type="entry name" value="HIS_KIN"/>
    <property type="match status" value="1"/>
</dbReference>
<evidence type="ECO:0000256" key="13">
    <source>
        <dbReference type="PROSITE-ProRule" id="PRU00169"/>
    </source>
</evidence>
<proteinExistence type="predicted"/>
<keyword evidence="8 17" id="KW-0418">Kinase</keyword>
<evidence type="ECO:0000256" key="1">
    <source>
        <dbReference type="ARBA" id="ARBA00000085"/>
    </source>
</evidence>
<evidence type="ECO:0000256" key="5">
    <source>
        <dbReference type="ARBA" id="ARBA00022679"/>
    </source>
</evidence>
<dbReference type="Proteomes" id="UP000215616">
    <property type="component" value="Unassembled WGS sequence"/>
</dbReference>
<dbReference type="CDD" id="cd00130">
    <property type="entry name" value="PAS"/>
    <property type="match status" value="1"/>
</dbReference>
<dbReference type="SMART" id="SM00448">
    <property type="entry name" value="REC"/>
    <property type="match status" value="1"/>
</dbReference>
<dbReference type="InterPro" id="IPR036097">
    <property type="entry name" value="HisK_dim/P_sf"/>
</dbReference>
<dbReference type="SUPFAM" id="SSF52172">
    <property type="entry name" value="CheY-like"/>
    <property type="match status" value="1"/>
</dbReference>
<evidence type="ECO:0000259" key="16">
    <source>
        <dbReference type="PROSITE" id="PS50112"/>
    </source>
</evidence>
<dbReference type="InterPro" id="IPR005467">
    <property type="entry name" value="His_kinase_dom"/>
</dbReference>
<dbReference type="NCBIfam" id="TIGR00229">
    <property type="entry name" value="sensory_box"/>
    <property type="match status" value="1"/>
</dbReference>
<dbReference type="SMART" id="SM00091">
    <property type="entry name" value="PAS"/>
    <property type="match status" value="2"/>
</dbReference>
<dbReference type="PANTHER" id="PTHR45339:SF5">
    <property type="entry name" value="HISTIDINE KINASE"/>
    <property type="match status" value="1"/>
</dbReference>
<evidence type="ECO:0000256" key="9">
    <source>
        <dbReference type="ARBA" id="ARBA00022840"/>
    </source>
</evidence>
<dbReference type="FunFam" id="1.10.287.130:FF:000004">
    <property type="entry name" value="Ethylene receptor 1"/>
    <property type="match status" value="1"/>
</dbReference>
<dbReference type="Pfam" id="PF00512">
    <property type="entry name" value="HisKA"/>
    <property type="match status" value="1"/>
</dbReference>
<reference evidence="17 18" key="1">
    <citation type="submission" date="2017-03" db="EMBL/GenBank/DDBJ databases">
        <title>Lifting the veil on microbial sulfur biogeochemistry in mining wastewaters.</title>
        <authorList>
            <person name="Kantor R.S."/>
            <person name="Colenbrander Nelson T."/>
            <person name="Marshall S."/>
            <person name="Bennett D."/>
            <person name="Apte S."/>
            <person name="Camacho D."/>
            <person name="Thomas B.C."/>
            <person name="Warren L.A."/>
            <person name="Banfield J.F."/>
        </authorList>
    </citation>
    <scope>NUCLEOTIDE SEQUENCE [LARGE SCALE GENOMIC DNA]</scope>
    <source>
        <strain evidence="17">32-67-7</strain>
    </source>
</reference>
<dbReference type="InterPro" id="IPR011006">
    <property type="entry name" value="CheY-like_superfamily"/>
</dbReference>
<keyword evidence="11" id="KW-0902">Two-component regulatory system</keyword>
<evidence type="ECO:0000256" key="12">
    <source>
        <dbReference type="ARBA" id="ARBA00023136"/>
    </source>
</evidence>
<keyword evidence="9" id="KW-0067">ATP-binding</keyword>
<dbReference type="PRINTS" id="PR00344">
    <property type="entry name" value="BCTRLSENSOR"/>
</dbReference>
<evidence type="ECO:0000256" key="4">
    <source>
        <dbReference type="ARBA" id="ARBA00022553"/>
    </source>
</evidence>
<gene>
    <name evidence="17" type="ORF">B7Z12_05720</name>
</gene>
<dbReference type="Pfam" id="PF12860">
    <property type="entry name" value="PAS_7"/>
    <property type="match status" value="1"/>
</dbReference>
<dbReference type="SUPFAM" id="SSF47384">
    <property type="entry name" value="Homodimeric domain of signal transducing histidine kinase"/>
    <property type="match status" value="1"/>
</dbReference>
<dbReference type="Gene3D" id="3.40.50.2300">
    <property type="match status" value="1"/>
</dbReference>
<evidence type="ECO:0000259" key="15">
    <source>
        <dbReference type="PROSITE" id="PS50110"/>
    </source>
</evidence>
<dbReference type="Pfam" id="PF08448">
    <property type="entry name" value="PAS_4"/>
    <property type="match status" value="1"/>
</dbReference>
<keyword evidence="12" id="KW-0472">Membrane</keyword>
<feature type="domain" description="PAS" evidence="16">
    <location>
        <begin position="139"/>
        <end position="210"/>
    </location>
</feature>
<protein>
    <recommendedName>
        <fullName evidence="3">histidine kinase</fullName>
        <ecNumber evidence="3">2.7.13.3</ecNumber>
    </recommendedName>
</protein>
<dbReference type="PROSITE" id="PS50112">
    <property type="entry name" value="PAS"/>
    <property type="match status" value="1"/>
</dbReference>
<evidence type="ECO:0000313" key="18">
    <source>
        <dbReference type="Proteomes" id="UP000215616"/>
    </source>
</evidence>
<evidence type="ECO:0000256" key="6">
    <source>
        <dbReference type="ARBA" id="ARBA00022692"/>
    </source>
</evidence>
<dbReference type="InterPro" id="IPR013656">
    <property type="entry name" value="PAS_4"/>
</dbReference>
<dbReference type="PROSITE" id="PS50110">
    <property type="entry name" value="RESPONSE_REGULATORY"/>
    <property type="match status" value="1"/>
</dbReference>
<evidence type="ECO:0000256" key="2">
    <source>
        <dbReference type="ARBA" id="ARBA00004370"/>
    </source>
</evidence>
<feature type="domain" description="Histidine kinase" evidence="14">
    <location>
        <begin position="283"/>
        <end position="490"/>
    </location>
</feature>
<sequence length="639" mass="69272">MNATRPVDSVAADAALQEAFEAAPEGFALFDADDRCVIWNAFYGDLWARWGVTLAVGASFESLLLAGLAAGRYPEADGDRAAWLAHQLGRRKLDRIEEIRQEFGEYLRFESRRTPAGGLITTCSDLTNLRRREAQALAARSFLDTIVENTPAMLFVKDGDTGAFLLVNRAAETQLGVPRAELLGKSDYDFFPKEQADAFAAADRQVIASGQLFTIDEEPLDTPHNGRRWLHTRKIAIPGEDGRRHLLVICEDITERKASAAALAEAVQKAEAASVAKSEFLANMSHEIRTPLNGVIGMAEVLSRTALDDAQREMMEVILNSGRALNLLLSDILDLSKIEARGLELVAVFKAVAESKGLAFQLTFADDFHDHVLGDALRIRQIVANLTSNAVKFTASGSVMIEARTRVEPDGRIDLTVSVQDTGEGFDSAMADRLFERFQQADGSVTRKVGGTGLGLPIARRLARLMDGDVSCAAQPGGGATFRFEARFVADGRRPQPAPVEPRAEGTLDRRLRVLLAEDHPTNQKVITLMLADAADVVVAVDGRAAVEAYEKDSFDLVLMDTQMPVMDGLAAIAEIRKREHQAQGRRIPIISLTANAMPHQVQACLEAGADLHLAKPVSIQGLFATLNAALEARAGGEG</sequence>
<dbReference type="CDD" id="cd17546">
    <property type="entry name" value="REC_hyHK_CKI1_RcsC-like"/>
    <property type="match status" value="1"/>
</dbReference>
<dbReference type="SUPFAM" id="SSF55874">
    <property type="entry name" value="ATPase domain of HSP90 chaperone/DNA topoisomerase II/histidine kinase"/>
    <property type="match status" value="1"/>
</dbReference>
<dbReference type="Gene3D" id="3.30.565.10">
    <property type="entry name" value="Histidine kinase-like ATPase, C-terminal domain"/>
    <property type="match status" value="1"/>
</dbReference>
<feature type="modified residue" description="4-aspartylphosphate" evidence="13">
    <location>
        <position position="561"/>
    </location>
</feature>
<evidence type="ECO:0000256" key="8">
    <source>
        <dbReference type="ARBA" id="ARBA00022777"/>
    </source>
</evidence>
<dbReference type="InterPro" id="IPR035965">
    <property type="entry name" value="PAS-like_dom_sf"/>
</dbReference>
<evidence type="ECO:0000256" key="11">
    <source>
        <dbReference type="ARBA" id="ARBA00023012"/>
    </source>
</evidence>
<keyword evidence="6" id="KW-0812">Transmembrane</keyword>
<dbReference type="SMART" id="SM00388">
    <property type="entry name" value="HisKA"/>
    <property type="match status" value="1"/>
</dbReference>
<keyword evidence="10" id="KW-1133">Transmembrane helix</keyword>
<dbReference type="GO" id="GO:0016020">
    <property type="term" value="C:membrane"/>
    <property type="evidence" value="ECO:0007669"/>
    <property type="project" value="UniProtKB-SubCell"/>
</dbReference>
<comment type="catalytic activity">
    <reaction evidence="1">
        <text>ATP + protein L-histidine = ADP + protein N-phospho-L-histidine.</text>
        <dbReference type="EC" id="2.7.13.3"/>
    </reaction>
</comment>
<dbReference type="FunFam" id="3.30.565.10:FF:000010">
    <property type="entry name" value="Sensor histidine kinase RcsC"/>
    <property type="match status" value="1"/>
</dbReference>
<feature type="domain" description="Response regulatory" evidence="15">
    <location>
        <begin position="513"/>
        <end position="631"/>
    </location>
</feature>